<dbReference type="GO" id="GO:0042760">
    <property type="term" value="P:very long-chain fatty acid catabolic process"/>
    <property type="evidence" value="ECO:0007669"/>
    <property type="project" value="TreeGrafter"/>
</dbReference>
<dbReference type="GO" id="GO:0005524">
    <property type="term" value="F:ATP binding"/>
    <property type="evidence" value="ECO:0007669"/>
    <property type="project" value="UniProtKB-KW"/>
</dbReference>
<keyword evidence="7" id="KW-0547">Nucleotide-binding</keyword>
<dbReference type="InterPro" id="IPR011527">
    <property type="entry name" value="ABC1_TM_dom"/>
</dbReference>
<evidence type="ECO:0000313" key="8">
    <source>
        <dbReference type="Proteomes" id="UP000499080"/>
    </source>
</evidence>
<dbReference type="InterPro" id="IPR050835">
    <property type="entry name" value="ABC_transporter_sub-D"/>
</dbReference>
<dbReference type="AlphaFoldDB" id="A0A4Y2RE96"/>
<keyword evidence="4 5" id="KW-0472">Membrane</keyword>
<keyword evidence="7" id="KW-0067">ATP-binding</keyword>
<dbReference type="GO" id="GO:0007031">
    <property type="term" value="P:peroxisome organization"/>
    <property type="evidence" value="ECO:0007669"/>
    <property type="project" value="TreeGrafter"/>
</dbReference>
<dbReference type="Gene3D" id="1.20.1560.10">
    <property type="entry name" value="ABC transporter type 1, transmembrane domain"/>
    <property type="match status" value="1"/>
</dbReference>
<feature type="transmembrane region" description="Helical" evidence="5">
    <location>
        <begin position="189"/>
        <end position="212"/>
    </location>
</feature>
<gene>
    <name evidence="7" type="primary">Abcd4</name>
    <name evidence="7" type="ORF">AVEN_88493_1</name>
</gene>
<keyword evidence="1" id="KW-0813">Transport</keyword>
<proteinExistence type="predicted"/>
<dbReference type="GO" id="GO:0140359">
    <property type="term" value="F:ABC-type transporter activity"/>
    <property type="evidence" value="ECO:0007669"/>
    <property type="project" value="InterPro"/>
</dbReference>
<dbReference type="Pfam" id="PF06472">
    <property type="entry name" value="ABC_membrane_2"/>
    <property type="match status" value="1"/>
</dbReference>
<dbReference type="OrthoDB" id="6417529at2759"/>
<dbReference type="GO" id="GO:0005778">
    <property type="term" value="C:peroxisomal membrane"/>
    <property type="evidence" value="ECO:0007669"/>
    <property type="project" value="TreeGrafter"/>
</dbReference>
<dbReference type="PROSITE" id="PS50929">
    <property type="entry name" value="ABC_TM1F"/>
    <property type="match status" value="1"/>
</dbReference>
<sequence>MDSVSERMSLNEANEPVSPETYSFGMFTLRRMFQILGIIFSRGVSVLFLALICLMALLEQYLAYNVGVIPSGFYKVLGDKNFTQFWYHVLKAVLLILAICFVLSCKTYILNVFYVTSREILTEKLHLMYFTRNKFYVLNTMKYDFTDNPDQRITQDVDKFTKQFSTVIGPFVIAPFTISYYSYNCYQTTGWIGPVAVFAVFLISVIINKVLIKPIMALVIKQEKCEGFFRFKHMHVRSNAESIAFQDANIAEMARSEYKLLDLIKTQQMLYLKQFSLNVAVNIFSYMGSIVSYLILAYPIFTGKYDDKTPSELSALISVNAFVAIYLISCFSSLINISTNISELGGLAHRICEILDTLKDADNVIDEELLRNSRMKLKPRNTGKTSIHVLFSC</sequence>
<feature type="transmembrane region" description="Helical" evidence="5">
    <location>
        <begin position="85"/>
        <end position="109"/>
    </location>
</feature>
<evidence type="ECO:0000259" key="6">
    <source>
        <dbReference type="PROSITE" id="PS50929"/>
    </source>
</evidence>
<dbReference type="PANTHER" id="PTHR11384:SF59">
    <property type="entry name" value="LYSOSOMAL COBALAMIN TRANSPORTER ABCD4"/>
    <property type="match status" value="1"/>
</dbReference>
<feature type="domain" description="ABC transmembrane type-1" evidence="6">
    <location>
        <begin position="151"/>
        <end position="339"/>
    </location>
</feature>
<dbReference type="GO" id="GO:0006635">
    <property type="term" value="P:fatty acid beta-oxidation"/>
    <property type="evidence" value="ECO:0007669"/>
    <property type="project" value="TreeGrafter"/>
</dbReference>
<dbReference type="InterPro" id="IPR036640">
    <property type="entry name" value="ABC1_TM_sf"/>
</dbReference>
<organism evidence="7 8">
    <name type="scientific">Araneus ventricosus</name>
    <name type="common">Orbweaver spider</name>
    <name type="synonym">Epeira ventricosa</name>
    <dbReference type="NCBI Taxonomy" id="182803"/>
    <lineage>
        <taxon>Eukaryota</taxon>
        <taxon>Metazoa</taxon>
        <taxon>Ecdysozoa</taxon>
        <taxon>Arthropoda</taxon>
        <taxon>Chelicerata</taxon>
        <taxon>Arachnida</taxon>
        <taxon>Araneae</taxon>
        <taxon>Araneomorphae</taxon>
        <taxon>Entelegynae</taxon>
        <taxon>Araneoidea</taxon>
        <taxon>Araneidae</taxon>
        <taxon>Araneus</taxon>
    </lineage>
</organism>
<reference evidence="7 8" key="1">
    <citation type="journal article" date="2019" name="Sci. Rep.">
        <title>Orb-weaving spider Araneus ventricosus genome elucidates the spidroin gene catalogue.</title>
        <authorList>
            <person name="Kono N."/>
            <person name="Nakamura H."/>
            <person name="Ohtoshi R."/>
            <person name="Moran D.A.P."/>
            <person name="Shinohara A."/>
            <person name="Yoshida Y."/>
            <person name="Fujiwara M."/>
            <person name="Mori M."/>
            <person name="Tomita M."/>
            <person name="Arakawa K."/>
        </authorList>
    </citation>
    <scope>NUCLEOTIDE SEQUENCE [LARGE SCALE GENOMIC DNA]</scope>
</reference>
<evidence type="ECO:0000256" key="5">
    <source>
        <dbReference type="SAM" id="Phobius"/>
    </source>
</evidence>
<feature type="transmembrane region" description="Helical" evidence="5">
    <location>
        <begin position="35"/>
        <end position="58"/>
    </location>
</feature>
<feature type="transmembrane region" description="Helical" evidence="5">
    <location>
        <begin position="313"/>
        <end position="335"/>
    </location>
</feature>
<dbReference type="GO" id="GO:0015910">
    <property type="term" value="P:long-chain fatty acid import into peroxisome"/>
    <property type="evidence" value="ECO:0007669"/>
    <property type="project" value="TreeGrafter"/>
</dbReference>
<evidence type="ECO:0000256" key="2">
    <source>
        <dbReference type="ARBA" id="ARBA00022692"/>
    </source>
</evidence>
<keyword evidence="3 5" id="KW-1133">Transmembrane helix</keyword>
<evidence type="ECO:0000256" key="3">
    <source>
        <dbReference type="ARBA" id="ARBA00022989"/>
    </source>
</evidence>
<keyword evidence="2 5" id="KW-0812">Transmembrane</keyword>
<dbReference type="PANTHER" id="PTHR11384">
    <property type="entry name" value="ATP-BINDING CASSETTE, SUB-FAMILY D MEMBER"/>
    <property type="match status" value="1"/>
</dbReference>
<dbReference type="GO" id="GO:0005324">
    <property type="term" value="F:long-chain fatty acid transmembrane transporter activity"/>
    <property type="evidence" value="ECO:0007669"/>
    <property type="project" value="TreeGrafter"/>
</dbReference>
<keyword evidence="8" id="KW-1185">Reference proteome</keyword>
<dbReference type="SUPFAM" id="SSF90123">
    <property type="entry name" value="ABC transporter transmembrane region"/>
    <property type="match status" value="1"/>
</dbReference>
<dbReference type="Proteomes" id="UP000499080">
    <property type="component" value="Unassembled WGS sequence"/>
</dbReference>
<evidence type="ECO:0000256" key="4">
    <source>
        <dbReference type="ARBA" id="ARBA00023136"/>
    </source>
</evidence>
<comment type="caution">
    <text evidence="7">The sequence shown here is derived from an EMBL/GenBank/DDBJ whole genome shotgun (WGS) entry which is preliminary data.</text>
</comment>
<evidence type="ECO:0000256" key="1">
    <source>
        <dbReference type="ARBA" id="ARBA00022448"/>
    </source>
</evidence>
<dbReference type="EMBL" id="BGPR01144408">
    <property type="protein sequence ID" value="GBN74077.1"/>
    <property type="molecule type" value="Genomic_DNA"/>
</dbReference>
<protein>
    <submittedName>
        <fullName evidence="7">ATP-binding cassette sub-family D member 4</fullName>
    </submittedName>
</protein>
<name>A0A4Y2RE96_ARAVE</name>
<feature type="transmembrane region" description="Helical" evidence="5">
    <location>
        <begin position="275"/>
        <end position="301"/>
    </location>
</feature>
<accession>A0A4Y2RE96</accession>
<evidence type="ECO:0000313" key="7">
    <source>
        <dbReference type="EMBL" id="GBN74077.1"/>
    </source>
</evidence>
<feature type="transmembrane region" description="Helical" evidence="5">
    <location>
        <begin position="164"/>
        <end position="183"/>
    </location>
</feature>